<dbReference type="GO" id="GO:0005525">
    <property type="term" value="F:GTP binding"/>
    <property type="evidence" value="ECO:0007669"/>
    <property type="project" value="UniProtKB-KW"/>
</dbReference>
<evidence type="ECO:0000256" key="2">
    <source>
        <dbReference type="ARBA" id="ARBA00022741"/>
    </source>
</evidence>
<dbReference type="NCBIfam" id="TIGR03156">
    <property type="entry name" value="GTP_HflX"/>
    <property type="match status" value="1"/>
</dbReference>
<evidence type="ECO:0000256" key="5">
    <source>
        <dbReference type="ARBA" id="ARBA00070394"/>
    </source>
</evidence>
<dbReference type="GeneTree" id="ENSGT00390000001397"/>
<dbReference type="InterPro" id="IPR042108">
    <property type="entry name" value="GTPase_HflX_N_sf"/>
</dbReference>
<dbReference type="SUPFAM" id="SSF52540">
    <property type="entry name" value="P-loop containing nucleoside triphosphate hydrolases"/>
    <property type="match status" value="1"/>
</dbReference>
<dbReference type="InterPro" id="IPR032305">
    <property type="entry name" value="GTP-bd_M"/>
</dbReference>
<organism evidence="7 8">
    <name type="scientific">Oncorhynchus kisutch</name>
    <name type="common">Coho salmon</name>
    <name type="synonym">Salmo kisutch</name>
    <dbReference type="NCBI Taxonomy" id="8019"/>
    <lineage>
        <taxon>Eukaryota</taxon>
        <taxon>Metazoa</taxon>
        <taxon>Chordata</taxon>
        <taxon>Craniata</taxon>
        <taxon>Vertebrata</taxon>
        <taxon>Euteleostomi</taxon>
        <taxon>Actinopterygii</taxon>
        <taxon>Neopterygii</taxon>
        <taxon>Teleostei</taxon>
        <taxon>Protacanthopterygii</taxon>
        <taxon>Salmoniformes</taxon>
        <taxon>Salmonidae</taxon>
        <taxon>Salmoninae</taxon>
        <taxon>Oncorhynchus</taxon>
    </lineage>
</organism>
<keyword evidence="8" id="KW-1185">Reference proteome</keyword>
<evidence type="ECO:0000256" key="4">
    <source>
        <dbReference type="ARBA" id="ARBA00023134"/>
    </source>
</evidence>
<dbReference type="Pfam" id="PF01926">
    <property type="entry name" value="MMR_HSR1"/>
    <property type="match status" value="1"/>
</dbReference>
<evidence type="ECO:0000256" key="3">
    <source>
        <dbReference type="ARBA" id="ARBA00022842"/>
    </source>
</evidence>
<dbReference type="Ensembl" id="ENSOKIT00005081238.1">
    <property type="protein sequence ID" value="ENSOKIP00005076230.1"/>
    <property type="gene ID" value="ENSOKIG00005032881.1"/>
</dbReference>
<feature type="domain" description="Hflx-type G" evidence="6">
    <location>
        <begin position="334"/>
        <end position="498"/>
    </location>
</feature>
<dbReference type="CDD" id="cd01878">
    <property type="entry name" value="HflX"/>
    <property type="match status" value="1"/>
</dbReference>
<dbReference type="GO" id="GO:0043022">
    <property type="term" value="F:ribosome binding"/>
    <property type="evidence" value="ECO:0007669"/>
    <property type="project" value="TreeGrafter"/>
</dbReference>
<dbReference type="InterPro" id="IPR030394">
    <property type="entry name" value="G_HFLX_dom"/>
</dbReference>
<gene>
    <name evidence="7" type="primary">GTPBP6</name>
    <name evidence="7" type="synonym">gtpbp6</name>
</gene>
<protein>
    <recommendedName>
        <fullName evidence="5">Putative GTP-binding protein 6</fullName>
    </recommendedName>
</protein>
<dbReference type="PANTHER" id="PTHR10229">
    <property type="entry name" value="GTP-BINDING PROTEIN HFLX"/>
    <property type="match status" value="1"/>
</dbReference>
<dbReference type="PROSITE" id="PS51705">
    <property type="entry name" value="G_HFLX"/>
    <property type="match status" value="1"/>
</dbReference>
<dbReference type="Proteomes" id="UP000694557">
    <property type="component" value="Unassembled WGS sequence"/>
</dbReference>
<dbReference type="InterPro" id="IPR027417">
    <property type="entry name" value="P-loop_NTPase"/>
</dbReference>
<keyword evidence="2" id="KW-0547">Nucleotide-binding</keyword>
<dbReference type="AlphaFoldDB" id="A0A8C7IN60"/>
<keyword evidence="1" id="KW-0479">Metal-binding</keyword>
<evidence type="ECO:0000313" key="7">
    <source>
        <dbReference type="Ensembl" id="ENSOKIP00005076230.1"/>
    </source>
</evidence>
<evidence type="ECO:0000313" key="8">
    <source>
        <dbReference type="Proteomes" id="UP000694557"/>
    </source>
</evidence>
<accession>A0A8C7IN60</accession>
<dbReference type="GO" id="GO:0005737">
    <property type="term" value="C:cytoplasm"/>
    <property type="evidence" value="ECO:0007669"/>
    <property type="project" value="TreeGrafter"/>
</dbReference>
<dbReference type="FunFam" id="3.40.50.11060:FF:000002">
    <property type="entry name" value="GTP binding protein 6 (putative)"/>
    <property type="match status" value="1"/>
</dbReference>
<reference evidence="7" key="2">
    <citation type="submission" date="2025-09" db="UniProtKB">
        <authorList>
            <consortium name="Ensembl"/>
        </authorList>
    </citation>
    <scope>IDENTIFICATION</scope>
</reference>
<evidence type="ECO:0000256" key="1">
    <source>
        <dbReference type="ARBA" id="ARBA00022723"/>
    </source>
</evidence>
<keyword evidence="4" id="KW-0342">GTP-binding</keyword>
<evidence type="ECO:0000259" key="6">
    <source>
        <dbReference type="PROSITE" id="PS51705"/>
    </source>
</evidence>
<dbReference type="FunFam" id="3.40.50.300:FF:000886">
    <property type="entry name" value="Putative GTP-binding protein 6"/>
    <property type="match status" value="1"/>
</dbReference>
<dbReference type="Gene3D" id="3.40.50.11060">
    <property type="entry name" value="GTPase HflX, N-terminal domain"/>
    <property type="match status" value="1"/>
</dbReference>
<dbReference type="InterPro" id="IPR025121">
    <property type="entry name" value="GTPase_HflX_N"/>
</dbReference>
<dbReference type="Pfam" id="PF16360">
    <property type="entry name" value="GTP-bdg_M"/>
    <property type="match status" value="1"/>
</dbReference>
<keyword evidence="3" id="KW-0460">Magnesium</keyword>
<name>A0A8C7IN60_ONCKI</name>
<dbReference type="Gene3D" id="3.40.50.300">
    <property type="entry name" value="P-loop containing nucleotide triphosphate hydrolases"/>
    <property type="match status" value="1"/>
</dbReference>
<proteinExistence type="predicted"/>
<dbReference type="PANTHER" id="PTHR10229:SF0">
    <property type="entry name" value="GTP-BINDING PROTEIN 6-RELATED"/>
    <property type="match status" value="1"/>
</dbReference>
<dbReference type="GO" id="GO:0046872">
    <property type="term" value="F:metal ion binding"/>
    <property type="evidence" value="ECO:0007669"/>
    <property type="project" value="UniProtKB-KW"/>
</dbReference>
<dbReference type="InterPro" id="IPR006073">
    <property type="entry name" value="GTP-bd"/>
</dbReference>
<sequence length="556" mass="63513">MSTIKYCMLGNNVVTRLFPKRTYSWCVQLKHQQFYCAENWLKLPTSYTCHKRSHHVNQSSYQYISQYGLQRHRATTVSWQTSIPLQHRRFSLSTYQLKIRDDDHTPGHESLGREEDDYIDDSEIDELFQHQIPMVGEGDHRIFIVHPDVKWGSRKQYLTTANLMMAEAVGLVNTLHNWSVIDKIILSTKTPEKKMIFGKGNFQTLTERIKRTPGVTAVFVNVEHEKFEEAWGVKVFDRYSVVLHIFRCNARTKEAKLQVSLAEIPLLRSRLRNEVANLDQQGGGSRYIMGSGETLMEVQQRVLQERELKICSALQHLRRKRHLLRSQRKNRDFPIISVMGYTNCGKTTLIKALTGDAALQPRDQLFATLDVTVHAGTLPSHMTVLYVDTIGFLSQLPHRLIDSFSATLDDVTHSDLIVHVRDISHPETVNQKENVLNVLRNLQIPDRLLSSIVEVHNKIDLVDSYEPSEPNSLPISALRGQGLEELKIVVEEAIMRSTGKQVLTLPVDLSSSQLSWLYKEATVQEVDVNPDEGSAVVKVIISAAAYGRYRKMFLGS</sequence>
<dbReference type="InterPro" id="IPR016496">
    <property type="entry name" value="GTPase_HflX"/>
</dbReference>
<dbReference type="Pfam" id="PF13167">
    <property type="entry name" value="GTP-bdg_N"/>
    <property type="match status" value="1"/>
</dbReference>
<reference evidence="7" key="1">
    <citation type="submission" date="2025-08" db="UniProtKB">
        <authorList>
            <consortium name="Ensembl"/>
        </authorList>
    </citation>
    <scope>IDENTIFICATION</scope>
</reference>